<accession>A0A7C2V3M2</accession>
<keyword evidence="1" id="KW-0472">Membrane</keyword>
<name>A0A7C2V3M2_9AQUI</name>
<keyword evidence="1" id="KW-1133">Transmembrane helix</keyword>
<organism evidence="2">
    <name type="scientific">Hydrogenobacter sp</name>
    <dbReference type="NCBI Taxonomy" id="2152829"/>
    <lineage>
        <taxon>Bacteria</taxon>
        <taxon>Pseudomonadati</taxon>
        <taxon>Aquificota</taxon>
        <taxon>Aquificia</taxon>
        <taxon>Aquificales</taxon>
        <taxon>Aquificaceae</taxon>
        <taxon>Hydrogenobacter</taxon>
    </lineage>
</organism>
<sequence length="104" mass="11897">MLNFNLPTTIGGCLSTNMMLYGFGALAGLVVLSKVMKDSRPLLVSATKEVIAFQQWLTGNLEEGKEFWEDVVSEAKHLYRLEVEKKLEILQKQQEILQRIKERL</sequence>
<keyword evidence="1" id="KW-0812">Transmembrane</keyword>
<proteinExistence type="predicted"/>
<dbReference type="EMBL" id="DSFP01000041">
    <property type="protein sequence ID" value="HEW46038.1"/>
    <property type="molecule type" value="Genomic_DNA"/>
</dbReference>
<evidence type="ECO:0000256" key="1">
    <source>
        <dbReference type="SAM" id="Phobius"/>
    </source>
</evidence>
<protein>
    <submittedName>
        <fullName evidence="2">Uncharacterized protein</fullName>
    </submittedName>
</protein>
<reference evidence="2" key="1">
    <citation type="journal article" date="2020" name="mSystems">
        <title>Genome- and Community-Level Interaction Insights into Carbon Utilization and Element Cycling Functions of Hydrothermarchaeota in Hydrothermal Sediment.</title>
        <authorList>
            <person name="Zhou Z."/>
            <person name="Liu Y."/>
            <person name="Xu W."/>
            <person name="Pan J."/>
            <person name="Luo Z.H."/>
            <person name="Li M."/>
        </authorList>
    </citation>
    <scope>NUCLEOTIDE SEQUENCE [LARGE SCALE GENOMIC DNA]</scope>
    <source>
        <strain evidence="2">SpSt-132</strain>
    </source>
</reference>
<gene>
    <name evidence="2" type="ORF">ENO47_05125</name>
</gene>
<evidence type="ECO:0000313" key="2">
    <source>
        <dbReference type="EMBL" id="HEW46038.1"/>
    </source>
</evidence>
<dbReference type="AlphaFoldDB" id="A0A7C2V3M2"/>
<comment type="caution">
    <text evidence="2">The sequence shown here is derived from an EMBL/GenBank/DDBJ whole genome shotgun (WGS) entry which is preliminary data.</text>
</comment>
<feature type="transmembrane region" description="Helical" evidence="1">
    <location>
        <begin position="6"/>
        <end position="32"/>
    </location>
</feature>